<evidence type="ECO:0000313" key="3">
    <source>
        <dbReference type="EMBL" id="PXX39966.1"/>
    </source>
</evidence>
<gene>
    <name evidence="3" type="ORF">DFR42_10977</name>
</gene>
<evidence type="ECO:0000259" key="2">
    <source>
        <dbReference type="Pfam" id="PF22570"/>
    </source>
</evidence>
<keyword evidence="4" id="KW-1185">Reference proteome</keyword>
<feature type="transmembrane region" description="Helical" evidence="1">
    <location>
        <begin position="37"/>
        <end position="53"/>
    </location>
</feature>
<evidence type="ECO:0000256" key="1">
    <source>
        <dbReference type="SAM" id="Phobius"/>
    </source>
</evidence>
<reference evidence="3 4" key="1">
    <citation type="submission" date="2018-05" db="EMBL/GenBank/DDBJ databases">
        <title>Genomic Encyclopedia of Type Strains, Phase IV (KMG-IV): sequencing the most valuable type-strain genomes for metagenomic binning, comparative biology and taxonomic classification.</title>
        <authorList>
            <person name="Goeker M."/>
        </authorList>
    </citation>
    <scope>NUCLEOTIDE SEQUENCE [LARGE SCALE GENOMIC DNA]</scope>
    <source>
        <strain evidence="3 4">DSM 19792</strain>
    </source>
</reference>
<dbReference type="InterPro" id="IPR054331">
    <property type="entry name" value="LiaF_TM"/>
</dbReference>
<dbReference type="PANTHER" id="PTHR40763">
    <property type="entry name" value="MEMBRANE PROTEIN-RELATED"/>
    <property type="match status" value="1"/>
</dbReference>
<feature type="transmembrane region" description="Helical" evidence="1">
    <location>
        <begin position="60"/>
        <end position="83"/>
    </location>
</feature>
<sequence length="228" mass="24861">MKNDNPQGRIVIGALLLIFGALALLDNLNLFRAREIFHFWPMVFIAIGALKISKSDTTTGYIIGCGFISLGGLLLLHHMGIIYFRMRDWWPVFLIVAGLIVIFKGKVGNPEKLISKDGDQDSVCNIVAVMSGNKLQNSAQDFRGGEINCVMGGVELDLRSASIQSEAVLNVFAMWGGIVLKVPNDWTVISHGSPILGGFDDKTVPPILNAKKLYIKGYAIMGGVEIKN</sequence>
<dbReference type="RefSeq" id="WP_110257208.1">
    <property type="nucleotide sequence ID" value="NZ_QJKB01000009.1"/>
</dbReference>
<dbReference type="EMBL" id="QJKB01000009">
    <property type="protein sequence ID" value="PXX39966.1"/>
    <property type="molecule type" value="Genomic_DNA"/>
</dbReference>
<organism evidence="3 4">
    <name type="scientific">Undibacterium pigrum</name>
    <dbReference type="NCBI Taxonomy" id="401470"/>
    <lineage>
        <taxon>Bacteria</taxon>
        <taxon>Pseudomonadati</taxon>
        <taxon>Pseudomonadota</taxon>
        <taxon>Betaproteobacteria</taxon>
        <taxon>Burkholderiales</taxon>
        <taxon>Oxalobacteraceae</taxon>
        <taxon>Undibacterium</taxon>
    </lineage>
</organism>
<feature type="transmembrane region" description="Helical" evidence="1">
    <location>
        <begin position="7"/>
        <end position="25"/>
    </location>
</feature>
<evidence type="ECO:0000313" key="4">
    <source>
        <dbReference type="Proteomes" id="UP000247792"/>
    </source>
</evidence>
<dbReference type="AlphaFoldDB" id="A0A318IUX0"/>
<proteinExistence type="predicted"/>
<feature type="domain" description="LiaF transmembrane" evidence="2">
    <location>
        <begin position="11"/>
        <end position="107"/>
    </location>
</feature>
<dbReference type="Proteomes" id="UP000247792">
    <property type="component" value="Unassembled WGS sequence"/>
</dbReference>
<name>A0A318IUX0_9BURK</name>
<dbReference type="OrthoDB" id="129627at2"/>
<comment type="caution">
    <text evidence="3">The sequence shown here is derived from an EMBL/GenBank/DDBJ whole genome shotgun (WGS) entry which is preliminary data.</text>
</comment>
<dbReference type="PANTHER" id="PTHR40763:SF5">
    <property type="entry name" value="MEMBRANE PROTEIN"/>
    <property type="match status" value="1"/>
</dbReference>
<dbReference type="Pfam" id="PF22570">
    <property type="entry name" value="LiaF-TM"/>
    <property type="match status" value="1"/>
</dbReference>
<accession>A0A318IUX0</accession>
<protein>
    <recommendedName>
        <fullName evidence="2">LiaF transmembrane domain-containing protein</fullName>
    </recommendedName>
</protein>
<keyword evidence="1" id="KW-0472">Membrane</keyword>
<feature type="transmembrane region" description="Helical" evidence="1">
    <location>
        <begin position="89"/>
        <end position="107"/>
    </location>
</feature>
<keyword evidence="1" id="KW-0812">Transmembrane</keyword>
<keyword evidence="1" id="KW-1133">Transmembrane helix</keyword>